<reference evidence="1 2" key="1">
    <citation type="submission" date="2023-12" db="EMBL/GenBank/DDBJ databases">
        <title>Novel species of the genus Arcicella isolated from rivers.</title>
        <authorList>
            <person name="Lu H."/>
        </authorList>
    </citation>
    <scope>NUCLEOTIDE SEQUENCE [LARGE SCALE GENOMIC DNA]</scope>
    <source>
        <strain evidence="1 2">LMG 21963</strain>
    </source>
</reference>
<evidence type="ECO:0000313" key="1">
    <source>
        <dbReference type="EMBL" id="MEA5257399.1"/>
    </source>
</evidence>
<gene>
    <name evidence="1" type="ORF">VB264_06365</name>
</gene>
<comment type="caution">
    <text evidence="1">The sequence shown here is derived from an EMBL/GenBank/DDBJ whole genome shotgun (WGS) entry which is preliminary data.</text>
</comment>
<accession>A0ABU5QKM7</accession>
<dbReference type="Proteomes" id="UP001304671">
    <property type="component" value="Unassembled WGS sequence"/>
</dbReference>
<organism evidence="1 2">
    <name type="scientific">Arcicella aquatica</name>
    <dbReference type="NCBI Taxonomy" id="217141"/>
    <lineage>
        <taxon>Bacteria</taxon>
        <taxon>Pseudomonadati</taxon>
        <taxon>Bacteroidota</taxon>
        <taxon>Cytophagia</taxon>
        <taxon>Cytophagales</taxon>
        <taxon>Flectobacillaceae</taxon>
        <taxon>Arcicella</taxon>
    </lineage>
</organism>
<dbReference type="RefSeq" id="WP_323247750.1">
    <property type="nucleotide sequence ID" value="NZ_JAYFUL010000007.1"/>
</dbReference>
<evidence type="ECO:0000313" key="2">
    <source>
        <dbReference type="Proteomes" id="UP001304671"/>
    </source>
</evidence>
<keyword evidence="2" id="KW-1185">Reference proteome</keyword>
<proteinExistence type="predicted"/>
<name>A0ABU5QKM7_9BACT</name>
<protein>
    <submittedName>
        <fullName evidence="1">Uncharacterized protein</fullName>
    </submittedName>
</protein>
<sequence>MSNLFVFNTREIDSREVKSKISADSVWVETDPQLVKTDPKLGGVTKDAEELIKMMKDFSGEIISHAFEFSAYSFDKDSIKRLTEQSGYEGLAISFVKFDGRISVALTALDSNNNPLIVQQLKKDEQGINTNIVQDVLGEEDGTGHPRPGGKTILEFLEAL</sequence>
<dbReference type="EMBL" id="JAYFUL010000007">
    <property type="protein sequence ID" value="MEA5257399.1"/>
    <property type="molecule type" value="Genomic_DNA"/>
</dbReference>